<feature type="transmembrane region" description="Helical" evidence="6">
    <location>
        <begin position="78"/>
        <end position="98"/>
    </location>
</feature>
<evidence type="ECO:0008006" key="9">
    <source>
        <dbReference type="Google" id="ProtNLM"/>
    </source>
</evidence>
<feature type="transmembrane region" description="Helical" evidence="6">
    <location>
        <begin position="326"/>
        <end position="348"/>
    </location>
</feature>
<accession>A0A6B8K9B4</accession>
<feature type="transmembrane region" description="Helical" evidence="6">
    <location>
        <begin position="368"/>
        <end position="386"/>
    </location>
</feature>
<dbReference type="OrthoDB" id="582032at2"/>
<dbReference type="PANTHER" id="PTHR30250:SF11">
    <property type="entry name" value="O-ANTIGEN TRANSPORTER-RELATED"/>
    <property type="match status" value="1"/>
</dbReference>
<evidence type="ECO:0000313" key="7">
    <source>
        <dbReference type="EMBL" id="QGM44439.1"/>
    </source>
</evidence>
<keyword evidence="4 6" id="KW-1133">Transmembrane helix</keyword>
<evidence type="ECO:0000256" key="3">
    <source>
        <dbReference type="ARBA" id="ARBA00022692"/>
    </source>
</evidence>
<dbReference type="AlphaFoldDB" id="A0A6B8K9B4"/>
<feature type="transmembrane region" description="Helical" evidence="6">
    <location>
        <begin position="119"/>
        <end position="140"/>
    </location>
</feature>
<keyword evidence="3 6" id="KW-0812">Transmembrane</keyword>
<evidence type="ECO:0000313" key="8">
    <source>
        <dbReference type="Proteomes" id="UP000309061"/>
    </source>
</evidence>
<dbReference type="GO" id="GO:0005886">
    <property type="term" value="C:plasma membrane"/>
    <property type="evidence" value="ECO:0007669"/>
    <property type="project" value="UniProtKB-SubCell"/>
</dbReference>
<gene>
    <name evidence="7" type="ORF">H2LOC_001290</name>
</gene>
<name>A0A6B8K9B4_9HYPH</name>
<keyword evidence="5 6" id="KW-0472">Membrane</keyword>
<organism evidence="7 8">
    <name type="scientific">Methylocystis heyeri</name>
    <dbReference type="NCBI Taxonomy" id="391905"/>
    <lineage>
        <taxon>Bacteria</taxon>
        <taxon>Pseudomonadati</taxon>
        <taxon>Pseudomonadota</taxon>
        <taxon>Alphaproteobacteria</taxon>
        <taxon>Hyphomicrobiales</taxon>
        <taxon>Methylocystaceae</taxon>
        <taxon>Methylocystis</taxon>
    </lineage>
</organism>
<reference evidence="7 8" key="1">
    <citation type="submission" date="2019-11" db="EMBL/GenBank/DDBJ databases">
        <title>The genome sequence of Methylocystis heyeri.</title>
        <authorList>
            <person name="Oshkin I.Y."/>
            <person name="Miroshnikov K."/>
            <person name="Dedysh S.N."/>
        </authorList>
    </citation>
    <scope>NUCLEOTIDE SEQUENCE [LARGE SCALE GENOMIC DNA]</scope>
    <source>
        <strain evidence="7 8">H2</strain>
    </source>
</reference>
<feature type="transmembrane region" description="Helical" evidence="6">
    <location>
        <begin position="286"/>
        <end position="305"/>
    </location>
</feature>
<feature type="transmembrane region" description="Helical" evidence="6">
    <location>
        <begin position="398"/>
        <end position="417"/>
    </location>
</feature>
<dbReference type="PANTHER" id="PTHR30250">
    <property type="entry name" value="PST FAMILY PREDICTED COLANIC ACID TRANSPORTER"/>
    <property type="match status" value="1"/>
</dbReference>
<sequence length="457" mass="49348">MSILVPNSRVEPRRKNGFGLLKSVRELQGRALASITARSATLPFRIVSTMAEQALFAGTNFIATALMVRWMSLQEFGAYSFAFSIYLLVCAVFESFLAEPITIIGAAKYGDDAGEYTRVVLKLFAGAGGGLFALLTIVYFASEQSIFSGAMLGLALSAPFMLLRAFTQQLCNTRGLNGLFLFAGIGYAFLAPLALAMFHWAGALTPLSCFLSLGLGTAAPCILIIALRLCPREEKRQGRRIFRCVVTDHLHYGRWASLSQFVQWLGNNFFVTLGPILIGLDATAGVRALTNLCMPVFVAQAAVLWTFAPRLSRYAFAGSEAKYRRLYTLLCLCAGCLIIGYLSLVIPFGADAIHHVYRGAFDEMASPSVIAMLAAGPALATANSLVELHLRVTGRIRFILMSKSLWLIATVGLGSIACWAFGFLGAFLGGVLSTSILFAGNAWIAFKFANENKGVGQ</sequence>
<evidence type="ECO:0000256" key="1">
    <source>
        <dbReference type="ARBA" id="ARBA00004651"/>
    </source>
</evidence>
<evidence type="ECO:0000256" key="4">
    <source>
        <dbReference type="ARBA" id="ARBA00022989"/>
    </source>
</evidence>
<evidence type="ECO:0000256" key="2">
    <source>
        <dbReference type="ARBA" id="ARBA00022475"/>
    </source>
</evidence>
<feature type="transmembrane region" description="Helical" evidence="6">
    <location>
        <begin position="178"/>
        <end position="198"/>
    </location>
</feature>
<dbReference type="Proteomes" id="UP000309061">
    <property type="component" value="Chromosome"/>
</dbReference>
<dbReference type="RefSeq" id="WP_136494742.1">
    <property type="nucleotide sequence ID" value="NZ_CP046052.1"/>
</dbReference>
<protein>
    <recommendedName>
        <fullName evidence="9">Oligosaccharide flippase family protein</fullName>
    </recommendedName>
</protein>
<keyword evidence="2" id="KW-1003">Cell membrane</keyword>
<dbReference type="KEGG" id="mhey:H2LOC_001290"/>
<feature type="transmembrane region" description="Helical" evidence="6">
    <location>
        <begin position="423"/>
        <end position="446"/>
    </location>
</feature>
<proteinExistence type="predicted"/>
<dbReference type="InterPro" id="IPR050833">
    <property type="entry name" value="Poly_Biosynth_Transport"/>
</dbReference>
<feature type="transmembrane region" description="Helical" evidence="6">
    <location>
        <begin position="210"/>
        <end position="230"/>
    </location>
</feature>
<feature type="transmembrane region" description="Helical" evidence="6">
    <location>
        <begin position="261"/>
        <end position="280"/>
    </location>
</feature>
<feature type="transmembrane region" description="Helical" evidence="6">
    <location>
        <begin position="54"/>
        <end position="72"/>
    </location>
</feature>
<feature type="transmembrane region" description="Helical" evidence="6">
    <location>
        <begin position="146"/>
        <end position="166"/>
    </location>
</feature>
<dbReference type="EMBL" id="CP046052">
    <property type="protein sequence ID" value="QGM44439.1"/>
    <property type="molecule type" value="Genomic_DNA"/>
</dbReference>
<comment type="subcellular location">
    <subcellularLocation>
        <location evidence="1">Cell membrane</location>
        <topology evidence="1">Multi-pass membrane protein</topology>
    </subcellularLocation>
</comment>
<keyword evidence="8" id="KW-1185">Reference proteome</keyword>
<evidence type="ECO:0000256" key="5">
    <source>
        <dbReference type="ARBA" id="ARBA00023136"/>
    </source>
</evidence>
<evidence type="ECO:0000256" key="6">
    <source>
        <dbReference type="SAM" id="Phobius"/>
    </source>
</evidence>